<reference evidence="1 2" key="1">
    <citation type="journal article" date="2016" name="Mol. Biol. Evol.">
        <title>Comparative Genomics of Early-Diverging Mushroom-Forming Fungi Provides Insights into the Origins of Lignocellulose Decay Capabilities.</title>
        <authorList>
            <person name="Nagy L.G."/>
            <person name="Riley R."/>
            <person name="Tritt A."/>
            <person name="Adam C."/>
            <person name="Daum C."/>
            <person name="Floudas D."/>
            <person name="Sun H."/>
            <person name="Yadav J.S."/>
            <person name="Pangilinan J."/>
            <person name="Larsson K.H."/>
            <person name="Matsuura K."/>
            <person name="Barry K."/>
            <person name="Labutti K."/>
            <person name="Kuo R."/>
            <person name="Ohm R.A."/>
            <person name="Bhattacharya S.S."/>
            <person name="Shirouzu T."/>
            <person name="Yoshinaga Y."/>
            <person name="Martin F.M."/>
            <person name="Grigoriev I.V."/>
            <person name="Hibbett D.S."/>
        </authorList>
    </citation>
    <scope>NUCLEOTIDE SEQUENCE [LARGE SCALE GENOMIC DNA]</scope>
    <source>
        <strain evidence="1 2">CBS 109695</strain>
    </source>
</reference>
<evidence type="ECO:0000313" key="2">
    <source>
        <dbReference type="Proteomes" id="UP000076532"/>
    </source>
</evidence>
<gene>
    <name evidence="1" type="ORF">FIBSPDRAFT_877681</name>
</gene>
<dbReference type="AlphaFoldDB" id="A0A167VSE1"/>
<protein>
    <submittedName>
        <fullName evidence="1">Uncharacterized protein</fullName>
    </submittedName>
</protein>
<evidence type="ECO:0000313" key="1">
    <source>
        <dbReference type="EMBL" id="KZP05318.1"/>
    </source>
</evidence>
<dbReference type="EMBL" id="KV417847">
    <property type="protein sequence ID" value="KZP05318.1"/>
    <property type="molecule type" value="Genomic_DNA"/>
</dbReference>
<organism evidence="1 2">
    <name type="scientific">Athelia psychrophila</name>
    <dbReference type="NCBI Taxonomy" id="1759441"/>
    <lineage>
        <taxon>Eukaryota</taxon>
        <taxon>Fungi</taxon>
        <taxon>Dikarya</taxon>
        <taxon>Basidiomycota</taxon>
        <taxon>Agaricomycotina</taxon>
        <taxon>Agaricomycetes</taxon>
        <taxon>Agaricomycetidae</taxon>
        <taxon>Atheliales</taxon>
        <taxon>Atheliaceae</taxon>
        <taxon>Athelia</taxon>
    </lineage>
</organism>
<sequence>MTAVPTPSSELLSYWAPYAISNSDKGLSRNYIHRVHCSHTAKTPCARFTRYSECRW</sequence>
<keyword evidence="2" id="KW-1185">Reference proteome</keyword>
<accession>A0A167VSE1</accession>
<proteinExistence type="predicted"/>
<name>A0A167VSE1_9AGAM</name>
<dbReference type="Proteomes" id="UP000076532">
    <property type="component" value="Unassembled WGS sequence"/>
</dbReference>